<dbReference type="PANTHER" id="PTHR43685:SF2">
    <property type="entry name" value="GLYCOSYLTRANSFERASE 2-LIKE DOMAIN-CONTAINING PROTEIN"/>
    <property type="match status" value="1"/>
</dbReference>
<name>A0A7H4MCF4_KLEVA</name>
<keyword evidence="2" id="KW-0808">Transferase</keyword>
<protein>
    <submittedName>
        <fullName evidence="2">Glycosyltransferase</fullName>
    </submittedName>
</protein>
<feature type="domain" description="Glycosyltransferase 2-like" evidence="1">
    <location>
        <begin position="8"/>
        <end position="142"/>
    </location>
</feature>
<dbReference type="InterPro" id="IPR050834">
    <property type="entry name" value="Glycosyltransf_2"/>
</dbReference>
<dbReference type="InterPro" id="IPR029044">
    <property type="entry name" value="Nucleotide-diphossugar_trans"/>
</dbReference>
<dbReference type="Pfam" id="PF00535">
    <property type="entry name" value="Glycos_transf_2"/>
    <property type="match status" value="1"/>
</dbReference>
<comment type="caution">
    <text evidence="2">The sequence shown here is derived from an EMBL/GenBank/DDBJ whole genome shotgun (WGS) entry which is preliminary data.</text>
</comment>
<dbReference type="PANTHER" id="PTHR43685">
    <property type="entry name" value="GLYCOSYLTRANSFERASE"/>
    <property type="match status" value="1"/>
</dbReference>
<accession>A0A7H4MCF4</accession>
<dbReference type="EMBL" id="UGKR01000003">
    <property type="protein sequence ID" value="STS88004.1"/>
    <property type="molecule type" value="Genomic_DNA"/>
</dbReference>
<dbReference type="GO" id="GO:0016740">
    <property type="term" value="F:transferase activity"/>
    <property type="evidence" value="ECO:0007669"/>
    <property type="project" value="UniProtKB-KW"/>
</dbReference>
<dbReference type="AlphaFoldDB" id="A0A7H4MCF4"/>
<dbReference type="InterPro" id="IPR001173">
    <property type="entry name" value="Glyco_trans_2-like"/>
</dbReference>
<organism evidence="2 3">
    <name type="scientific">Klebsiella variicola</name>
    <dbReference type="NCBI Taxonomy" id="244366"/>
    <lineage>
        <taxon>Bacteria</taxon>
        <taxon>Pseudomonadati</taxon>
        <taxon>Pseudomonadota</taxon>
        <taxon>Gammaproteobacteria</taxon>
        <taxon>Enterobacterales</taxon>
        <taxon>Enterobacteriaceae</taxon>
        <taxon>Klebsiella/Raoultella group</taxon>
        <taxon>Klebsiella</taxon>
        <taxon>Klebsiella pneumoniae complex</taxon>
    </lineage>
</organism>
<dbReference type="SUPFAM" id="SSF53448">
    <property type="entry name" value="Nucleotide-diphospho-sugar transferases"/>
    <property type="match status" value="1"/>
</dbReference>
<reference evidence="2 3" key="1">
    <citation type="submission" date="2018-06" db="EMBL/GenBank/DDBJ databases">
        <authorList>
            <consortium name="Pathogen Informatics"/>
            <person name="Doyle S."/>
        </authorList>
    </citation>
    <scope>NUCLEOTIDE SEQUENCE [LARGE SCALE GENOMIC DNA]</scope>
    <source>
        <strain evidence="2 3">NCTC9177</strain>
    </source>
</reference>
<evidence type="ECO:0000313" key="3">
    <source>
        <dbReference type="Proteomes" id="UP000254545"/>
    </source>
</evidence>
<evidence type="ECO:0000313" key="2">
    <source>
        <dbReference type="EMBL" id="STS88004.1"/>
    </source>
</evidence>
<dbReference type="Proteomes" id="UP000254545">
    <property type="component" value="Unassembled WGS sequence"/>
</dbReference>
<proteinExistence type="predicted"/>
<dbReference type="Gene3D" id="3.90.550.10">
    <property type="entry name" value="Spore Coat Polysaccharide Biosynthesis Protein SpsA, Chain A"/>
    <property type="match status" value="1"/>
</dbReference>
<sequence>MKINIDISVIIPAFNAADSIGGLVQTLLGETTLSPEIIVVDDGSTDETWTLLSAITDERLILIRQENQGVYAARNAALAIHRGEWVVFLDADDRVAADFLQERLRTAREAQTDVVLFNARHTDSTGHLRHPVHRRQPYGQTLTGQQWIHHCVSQREWPHYLWLQMIRSAYIREHDLRFQEGKSHKDILWTIQLAAADGRFYFSDRQDYLWVNNPASITHHPDYYDIRAFSYCDVIADVLALSTQTQYRSVRRALVRHALVESRHFLGLYRRRVNDRLAVRARFRARIAFRHLVSGVSNLSDVFFPPEAGPQYLSAWCPQYSRSRFAGAALIHGYRNASGTVMANCDNG</sequence>
<dbReference type="CDD" id="cd00761">
    <property type="entry name" value="Glyco_tranf_GTA_type"/>
    <property type="match status" value="1"/>
</dbReference>
<evidence type="ECO:0000259" key="1">
    <source>
        <dbReference type="Pfam" id="PF00535"/>
    </source>
</evidence>
<gene>
    <name evidence="2" type="primary">kfoC</name>
    <name evidence="2" type="ORF">NCTC9177_01834</name>
</gene>